<dbReference type="Proteomes" id="UP001174210">
    <property type="component" value="Unassembled WGS sequence"/>
</dbReference>
<keyword evidence="2" id="KW-0732">Signal</keyword>
<gene>
    <name evidence="3" type="ORF">P5G59_07565</name>
</gene>
<evidence type="ECO:0000313" key="4">
    <source>
        <dbReference type="Proteomes" id="UP001174210"/>
    </source>
</evidence>
<evidence type="ECO:0000256" key="2">
    <source>
        <dbReference type="SAM" id="SignalP"/>
    </source>
</evidence>
<dbReference type="EMBL" id="JAROCB010000002">
    <property type="protein sequence ID" value="MDN4596993.1"/>
    <property type="molecule type" value="Genomic_DNA"/>
</dbReference>
<feature type="compositionally biased region" description="Low complexity" evidence="1">
    <location>
        <begin position="247"/>
        <end position="257"/>
    </location>
</feature>
<reference evidence="3" key="1">
    <citation type="submission" date="2023-03" db="EMBL/GenBank/DDBJ databases">
        <title>MT1 and MT2 Draft Genomes of Novel Species.</title>
        <authorList>
            <person name="Venkateswaran K."/>
        </authorList>
    </citation>
    <scope>NUCLEOTIDE SEQUENCE</scope>
    <source>
        <strain evidence="3">F6_8S_P_1A</strain>
    </source>
</reference>
<keyword evidence="4" id="KW-1185">Reference proteome</keyword>
<protein>
    <submittedName>
        <fullName evidence="3">Uncharacterized protein</fullName>
    </submittedName>
</protein>
<feature type="compositionally biased region" description="Gly residues" evidence="1">
    <location>
        <begin position="236"/>
        <end position="246"/>
    </location>
</feature>
<feature type="region of interest" description="Disordered" evidence="1">
    <location>
        <begin position="229"/>
        <end position="270"/>
    </location>
</feature>
<dbReference type="RefSeq" id="WP_301217545.1">
    <property type="nucleotide sequence ID" value="NZ_JAROCB010000002.1"/>
</dbReference>
<name>A0ABT8IVZ1_9MICO</name>
<organism evidence="3 4">
    <name type="scientific">Leifsonia virtsii</name>
    <dbReference type="NCBI Taxonomy" id="3035915"/>
    <lineage>
        <taxon>Bacteria</taxon>
        <taxon>Bacillati</taxon>
        <taxon>Actinomycetota</taxon>
        <taxon>Actinomycetes</taxon>
        <taxon>Micrococcales</taxon>
        <taxon>Microbacteriaceae</taxon>
        <taxon>Leifsonia</taxon>
    </lineage>
</organism>
<evidence type="ECO:0000313" key="3">
    <source>
        <dbReference type="EMBL" id="MDN4596993.1"/>
    </source>
</evidence>
<accession>A0ABT8IVZ1</accession>
<sequence>MVGSARSRWAIVTAVAALVTGGLFVAAPAQAATASIGVTVPIVYADGWSGGLDVIGDGFAPSSTATVSLDWVRDSDGSKVHLADTTTPVSATGIVSLTGWVPTQAPGIWVDYTLTLSATSDAGDTSNAVPLDVRNPPGIETNAPSLTTAQFMDPSIGLIVQASGFTPGEIVAFSAVYNGANLPAPSSIIADKYGSVSWQYVRTGSTAAGSVVISAVGANSRWNTTVPITGPTIGASGTGGSGGAGSGAPAASDPGAPVQATPRALPVVSG</sequence>
<proteinExistence type="predicted"/>
<feature type="signal peptide" evidence="2">
    <location>
        <begin position="1"/>
        <end position="31"/>
    </location>
</feature>
<comment type="caution">
    <text evidence="3">The sequence shown here is derived from an EMBL/GenBank/DDBJ whole genome shotgun (WGS) entry which is preliminary data.</text>
</comment>
<evidence type="ECO:0000256" key="1">
    <source>
        <dbReference type="SAM" id="MobiDB-lite"/>
    </source>
</evidence>
<feature type="chain" id="PRO_5047335196" evidence="2">
    <location>
        <begin position="32"/>
        <end position="270"/>
    </location>
</feature>